<protein>
    <submittedName>
        <fullName evidence="1">Uncharacterized protein</fullName>
    </submittedName>
</protein>
<proteinExistence type="predicted"/>
<evidence type="ECO:0000313" key="2">
    <source>
        <dbReference type="Proteomes" id="UP000464658"/>
    </source>
</evidence>
<organism evidence="1 2">
    <name type="scientific">Bacillus safensis</name>
    <dbReference type="NCBI Taxonomy" id="561879"/>
    <lineage>
        <taxon>Bacteria</taxon>
        <taxon>Bacillati</taxon>
        <taxon>Bacillota</taxon>
        <taxon>Bacilli</taxon>
        <taxon>Bacillales</taxon>
        <taxon>Bacillaceae</taxon>
        <taxon>Bacillus</taxon>
    </lineage>
</organism>
<dbReference type="Proteomes" id="UP000464658">
    <property type="component" value="Chromosome"/>
</dbReference>
<dbReference type="AlphaFoldDB" id="A0A5S9MCX6"/>
<evidence type="ECO:0000313" key="1">
    <source>
        <dbReference type="EMBL" id="BBP91317.1"/>
    </source>
</evidence>
<sequence length="46" mass="5219">MQKKDEWTKLENVPFKSLKGAYNVQGGAIDNKIYVLGGEMNFIVIM</sequence>
<accession>A0A5S9MCX6</accession>
<reference evidence="1 2" key="1">
    <citation type="submission" date="2019-12" db="EMBL/GenBank/DDBJ databases">
        <title>Full genome sequence of a Bacillus safensis strain isolated from commercially available natto in Indonesia.</title>
        <authorList>
            <person name="Yoshida M."/>
            <person name="Uomi M."/>
            <person name="Waturangi D."/>
            <person name="Ekaputri J.J."/>
            <person name="Setiamarga D.H.E."/>
        </authorList>
    </citation>
    <scope>NUCLEOTIDE SEQUENCE [LARGE SCALE GENOMIC DNA]</scope>
    <source>
        <strain evidence="1 2">IDN1</strain>
    </source>
</reference>
<dbReference type="EMBL" id="AP021906">
    <property type="protein sequence ID" value="BBP91317.1"/>
    <property type="molecule type" value="Genomic_DNA"/>
</dbReference>
<name>A0A5S9MCX6_BACIA</name>
<gene>
    <name evidence="1" type="ORF">BsIDN1_49350</name>
</gene>